<dbReference type="InterPro" id="IPR014284">
    <property type="entry name" value="RNA_pol_sigma-70_dom"/>
</dbReference>
<dbReference type="AlphaFoldDB" id="A0A645CAX7"/>
<keyword evidence="4" id="KW-0238">DNA-binding</keyword>
<dbReference type="Gene3D" id="1.10.10.10">
    <property type="entry name" value="Winged helix-like DNA-binding domain superfamily/Winged helix DNA-binding domain"/>
    <property type="match status" value="1"/>
</dbReference>
<organism evidence="8">
    <name type="scientific">bioreactor metagenome</name>
    <dbReference type="NCBI Taxonomy" id="1076179"/>
    <lineage>
        <taxon>unclassified sequences</taxon>
        <taxon>metagenomes</taxon>
        <taxon>ecological metagenomes</taxon>
    </lineage>
</organism>
<dbReference type="InterPro" id="IPR039425">
    <property type="entry name" value="RNA_pol_sigma-70-like"/>
</dbReference>
<dbReference type="EMBL" id="VSSQ01025746">
    <property type="protein sequence ID" value="MPM74087.1"/>
    <property type="molecule type" value="Genomic_DNA"/>
</dbReference>
<protein>
    <submittedName>
        <fullName evidence="8">RNA polymerase sigma factor YlaC</fullName>
    </submittedName>
</protein>
<keyword evidence="3" id="KW-0731">Sigma factor</keyword>
<evidence type="ECO:0000256" key="5">
    <source>
        <dbReference type="ARBA" id="ARBA00023163"/>
    </source>
</evidence>
<feature type="domain" description="RNA polymerase sigma-70 region 2" evidence="6">
    <location>
        <begin position="8"/>
        <end position="71"/>
    </location>
</feature>
<dbReference type="CDD" id="cd06171">
    <property type="entry name" value="Sigma70_r4"/>
    <property type="match status" value="1"/>
</dbReference>
<dbReference type="GO" id="GO:0016987">
    <property type="term" value="F:sigma factor activity"/>
    <property type="evidence" value="ECO:0007669"/>
    <property type="project" value="UniProtKB-KW"/>
</dbReference>
<evidence type="ECO:0000256" key="2">
    <source>
        <dbReference type="ARBA" id="ARBA00023015"/>
    </source>
</evidence>
<dbReference type="PANTHER" id="PTHR43133:SF8">
    <property type="entry name" value="RNA POLYMERASE SIGMA FACTOR HI_1459-RELATED"/>
    <property type="match status" value="1"/>
</dbReference>
<dbReference type="Pfam" id="PF08281">
    <property type="entry name" value="Sigma70_r4_2"/>
    <property type="match status" value="1"/>
</dbReference>
<dbReference type="InterPro" id="IPR036388">
    <property type="entry name" value="WH-like_DNA-bd_sf"/>
</dbReference>
<feature type="domain" description="RNA polymerase sigma factor 70 region 4 type 2" evidence="7">
    <location>
        <begin position="99"/>
        <end position="150"/>
    </location>
</feature>
<keyword evidence="2" id="KW-0805">Transcription regulation</keyword>
<dbReference type="GO" id="GO:0006352">
    <property type="term" value="P:DNA-templated transcription initiation"/>
    <property type="evidence" value="ECO:0007669"/>
    <property type="project" value="InterPro"/>
</dbReference>
<dbReference type="SUPFAM" id="SSF88659">
    <property type="entry name" value="Sigma3 and sigma4 domains of RNA polymerase sigma factors"/>
    <property type="match status" value="1"/>
</dbReference>
<keyword evidence="5" id="KW-0804">Transcription</keyword>
<dbReference type="GO" id="GO:0003677">
    <property type="term" value="F:DNA binding"/>
    <property type="evidence" value="ECO:0007669"/>
    <property type="project" value="UniProtKB-KW"/>
</dbReference>
<proteinExistence type="inferred from homology"/>
<dbReference type="SUPFAM" id="SSF88946">
    <property type="entry name" value="Sigma2 domain of RNA polymerase sigma factors"/>
    <property type="match status" value="1"/>
</dbReference>
<dbReference type="InterPro" id="IPR013249">
    <property type="entry name" value="RNA_pol_sigma70_r4_t2"/>
</dbReference>
<dbReference type="Pfam" id="PF04542">
    <property type="entry name" value="Sigma70_r2"/>
    <property type="match status" value="1"/>
</dbReference>
<dbReference type="Gene3D" id="1.10.1740.10">
    <property type="match status" value="1"/>
</dbReference>
<comment type="caution">
    <text evidence="8">The sequence shown here is derived from an EMBL/GenBank/DDBJ whole genome shotgun (WGS) entry which is preliminary data.</text>
</comment>
<dbReference type="PANTHER" id="PTHR43133">
    <property type="entry name" value="RNA POLYMERASE ECF-TYPE SIGMA FACTO"/>
    <property type="match status" value="1"/>
</dbReference>
<gene>
    <name evidence="8" type="primary">ylaC_9</name>
    <name evidence="8" type="ORF">SDC9_121072</name>
</gene>
<reference evidence="8" key="1">
    <citation type="submission" date="2019-08" db="EMBL/GenBank/DDBJ databases">
        <authorList>
            <person name="Kucharzyk K."/>
            <person name="Murdoch R.W."/>
            <person name="Higgins S."/>
            <person name="Loffler F."/>
        </authorList>
    </citation>
    <scope>NUCLEOTIDE SEQUENCE</scope>
</reference>
<evidence type="ECO:0000259" key="6">
    <source>
        <dbReference type="Pfam" id="PF04542"/>
    </source>
</evidence>
<sequence>MKDFGDVYGEYWDLVYGFLFRLCQNEHFAEELAQETFFRAMRAWDSFRGDSSVSTWLCAIAKRLYYSSLRKTPVLPIDELPMGETPDIAEQLLDGDRQMIVQRILHQLPEPYREVFTLRTLCDLSHGQIGELFGKSDNWARVTYYRARLLLVQAMKEADQE</sequence>
<accession>A0A645CAX7</accession>
<evidence type="ECO:0000259" key="7">
    <source>
        <dbReference type="Pfam" id="PF08281"/>
    </source>
</evidence>
<evidence type="ECO:0000313" key="8">
    <source>
        <dbReference type="EMBL" id="MPM74087.1"/>
    </source>
</evidence>
<evidence type="ECO:0000256" key="4">
    <source>
        <dbReference type="ARBA" id="ARBA00023125"/>
    </source>
</evidence>
<evidence type="ECO:0000256" key="1">
    <source>
        <dbReference type="ARBA" id="ARBA00010641"/>
    </source>
</evidence>
<dbReference type="InterPro" id="IPR007627">
    <property type="entry name" value="RNA_pol_sigma70_r2"/>
</dbReference>
<dbReference type="InterPro" id="IPR013325">
    <property type="entry name" value="RNA_pol_sigma_r2"/>
</dbReference>
<evidence type="ECO:0000256" key="3">
    <source>
        <dbReference type="ARBA" id="ARBA00023082"/>
    </source>
</evidence>
<comment type="similarity">
    <text evidence="1">Belongs to the sigma-70 factor family. ECF subfamily.</text>
</comment>
<dbReference type="NCBIfam" id="TIGR02937">
    <property type="entry name" value="sigma70-ECF"/>
    <property type="match status" value="1"/>
</dbReference>
<dbReference type="InterPro" id="IPR013324">
    <property type="entry name" value="RNA_pol_sigma_r3/r4-like"/>
</dbReference>
<name>A0A645CAX7_9ZZZZ</name>